<keyword evidence="4" id="KW-0040">ANK repeat</keyword>
<dbReference type="Proteomes" id="UP000566819">
    <property type="component" value="Unassembled WGS sequence"/>
</dbReference>
<keyword evidence="2" id="KW-0378">Hydrolase</keyword>
<dbReference type="InterPro" id="IPR002018">
    <property type="entry name" value="CarbesteraseB"/>
</dbReference>
<keyword evidence="7" id="KW-1185">Reference proteome</keyword>
<dbReference type="InterPro" id="IPR006710">
    <property type="entry name" value="Glyco_hydro_43"/>
</dbReference>
<dbReference type="InterPro" id="IPR050309">
    <property type="entry name" value="Type-B_Carboxylest/Lipase"/>
</dbReference>
<dbReference type="OrthoDB" id="5211809at2759"/>
<dbReference type="PROSITE" id="PS50088">
    <property type="entry name" value="ANK_REPEAT"/>
    <property type="match status" value="2"/>
</dbReference>
<name>A0A8H4RWH8_9HELO</name>
<dbReference type="InterPro" id="IPR002110">
    <property type="entry name" value="Ankyrin_rpt"/>
</dbReference>
<evidence type="ECO:0000256" key="4">
    <source>
        <dbReference type="PROSITE-ProRule" id="PRU00023"/>
    </source>
</evidence>
<dbReference type="Pfam" id="PF12796">
    <property type="entry name" value="Ank_2"/>
    <property type="match status" value="2"/>
</dbReference>
<dbReference type="SUPFAM" id="SSF53474">
    <property type="entry name" value="alpha/beta-Hydrolases"/>
    <property type="match status" value="1"/>
</dbReference>
<evidence type="ECO:0000256" key="1">
    <source>
        <dbReference type="ARBA" id="ARBA00009865"/>
    </source>
</evidence>
<dbReference type="SUPFAM" id="SSF75005">
    <property type="entry name" value="Arabinanase/levansucrase/invertase"/>
    <property type="match status" value="1"/>
</dbReference>
<comment type="caution">
    <text evidence="6">The sequence shown here is derived from an EMBL/GenBank/DDBJ whole genome shotgun (WGS) entry which is preliminary data.</text>
</comment>
<evidence type="ECO:0000256" key="3">
    <source>
        <dbReference type="ARBA" id="ARBA00023295"/>
    </source>
</evidence>
<dbReference type="Gene3D" id="2.115.10.20">
    <property type="entry name" value="Glycosyl hydrolase domain, family 43"/>
    <property type="match status" value="1"/>
</dbReference>
<dbReference type="Pfam" id="PF00135">
    <property type="entry name" value="COesterase"/>
    <property type="match status" value="1"/>
</dbReference>
<dbReference type="InterPro" id="IPR036770">
    <property type="entry name" value="Ankyrin_rpt-contain_sf"/>
</dbReference>
<evidence type="ECO:0000313" key="6">
    <source>
        <dbReference type="EMBL" id="KAF4636355.1"/>
    </source>
</evidence>
<protein>
    <recommendedName>
        <fullName evidence="5">Carboxylesterase type B domain-containing protein</fullName>
    </recommendedName>
</protein>
<feature type="domain" description="Carboxylesterase type B" evidence="5">
    <location>
        <begin position="396"/>
        <end position="592"/>
    </location>
</feature>
<dbReference type="SUPFAM" id="SSF48403">
    <property type="entry name" value="Ankyrin repeat"/>
    <property type="match status" value="1"/>
</dbReference>
<dbReference type="SMART" id="SM00248">
    <property type="entry name" value="ANK"/>
    <property type="match status" value="6"/>
</dbReference>
<dbReference type="GO" id="GO:0005975">
    <property type="term" value="P:carbohydrate metabolic process"/>
    <property type="evidence" value="ECO:0007669"/>
    <property type="project" value="InterPro"/>
</dbReference>
<dbReference type="Gene3D" id="1.25.40.20">
    <property type="entry name" value="Ankyrin repeat-containing domain"/>
    <property type="match status" value="2"/>
</dbReference>
<dbReference type="InterPro" id="IPR029058">
    <property type="entry name" value="AB_hydrolase_fold"/>
</dbReference>
<sequence>MGIKLMRHGGGIVQRGDTFYWVGQSASKNETPYMYSSTDLLNWKNLGAQASLQQMWRPKIVLPKGGGFWIYGQVDRNIQALESSQMVGGYQTHGAAVTIPPNGYTYSDTGMFEDSDGTWYILTSADHNTVQVNKINTDGSIGAKASQLTGGAYEAPGILKVESTYFLIVSGKTGWRSNPNKVFTSSSINGPWTGGADIAPAAEKTYNSQNTFELTIEGTREKTAKTFTLQNHAMWKVDATTGVVSFPTTARRYEAEDAVISGPRAIMPCDKCISKRSVNKITSESEITFYNITGTGKPQWFSFHYTVNNPSEGEAHIYINNQITPTRLSELNHRAGYHKSVPVELVFEEGDGNFVRFGAVGGEGSWSLGLYVRLHAADAIPKSDGVSSHYFSNASRPMVTVKNGTYAGIHSSAYNQDFFLGIPFAQPPLSGLRFSAPASLNTSFSGVRNATSYPPNCVGYGSDDIPYAFSEDWLHLNVIRPSLPTNTTKLPIVLWAYGGNNEEGGSGDKLFHLTFVVENSVWMGKPIMAVSVNYRVSAWGFLGGKEALDGGATNAGLRDIRLALHWVQENIEAFEGDRTKVTIMGKSAGAEDLLLLPLEEVIVEAPEQVDLTDAMGRTPLLWVAARGDHKSIQILLNHNADPNIMDMYLNPPVSYAADKGHTLCVKLLLGAGAMAEPILPPGVKLGSPLNWAARNTKDLLLLKYLLTYGAQVDGTGVDGNTALIHASRTDNVRLAILLLDYNTDINAASIIQHTPLMTAIMYNSHGVLQLLLDRWEEFSACPRLKGPNLLEIVALYADVETVKLLAEADHFKLKYDANYKSREGLIEKGLHDHPPVLATMYESEKLVVDARRSKEGFLCVHSNDSDEGADYEDAVEDLKVLDLEDGDIQELATSYPAAFS</sequence>
<proteinExistence type="inferred from homology"/>
<comment type="similarity">
    <text evidence="1">Belongs to the glycosyl hydrolase 43 family.</text>
</comment>
<dbReference type="GO" id="GO:0004553">
    <property type="term" value="F:hydrolase activity, hydrolyzing O-glycosyl compounds"/>
    <property type="evidence" value="ECO:0007669"/>
    <property type="project" value="InterPro"/>
</dbReference>
<dbReference type="Pfam" id="PF04616">
    <property type="entry name" value="Glyco_hydro_43"/>
    <property type="match status" value="1"/>
</dbReference>
<evidence type="ECO:0000313" key="7">
    <source>
        <dbReference type="Proteomes" id="UP000566819"/>
    </source>
</evidence>
<dbReference type="EMBL" id="JAAMPI010000070">
    <property type="protein sequence ID" value="KAF4636355.1"/>
    <property type="molecule type" value="Genomic_DNA"/>
</dbReference>
<dbReference type="PANTHER" id="PTHR11559">
    <property type="entry name" value="CARBOXYLESTERASE"/>
    <property type="match status" value="1"/>
</dbReference>
<dbReference type="InterPro" id="IPR023296">
    <property type="entry name" value="Glyco_hydro_beta-prop_sf"/>
</dbReference>
<accession>A0A8H4RWH8</accession>
<dbReference type="AlphaFoldDB" id="A0A8H4RWH8"/>
<reference evidence="6 7" key="1">
    <citation type="submission" date="2020-03" db="EMBL/GenBank/DDBJ databases">
        <title>Draft Genome Sequence of Cudoniella acicularis.</title>
        <authorList>
            <person name="Buettner E."/>
            <person name="Kellner H."/>
        </authorList>
    </citation>
    <scope>NUCLEOTIDE SEQUENCE [LARGE SCALE GENOMIC DNA]</scope>
    <source>
        <strain evidence="6 7">DSM 108380</strain>
    </source>
</reference>
<dbReference type="PROSITE" id="PS50297">
    <property type="entry name" value="ANK_REP_REGION"/>
    <property type="match status" value="1"/>
</dbReference>
<feature type="repeat" description="ANK" evidence="4">
    <location>
        <begin position="718"/>
        <end position="750"/>
    </location>
</feature>
<organism evidence="6 7">
    <name type="scientific">Cudoniella acicularis</name>
    <dbReference type="NCBI Taxonomy" id="354080"/>
    <lineage>
        <taxon>Eukaryota</taxon>
        <taxon>Fungi</taxon>
        <taxon>Dikarya</taxon>
        <taxon>Ascomycota</taxon>
        <taxon>Pezizomycotina</taxon>
        <taxon>Leotiomycetes</taxon>
        <taxon>Helotiales</taxon>
        <taxon>Tricladiaceae</taxon>
        <taxon>Cudoniella</taxon>
    </lineage>
</organism>
<feature type="repeat" description="ANK" evidence="4">
    <location>
        <begin position="615"/>
        <end position="647"/>
    </location>
</feature>
<evidence type="ECO:0000259" key="5">
    <source>
        <dbReference type="Pfam" id="PF00135"/>
    </source>
</evidence>
<evidence type="ECO:0000256" key="2">
    <source>
        <dbReference type="ARBA" id="ARBA00022801"/>
    </source>
</evidence>
<gene>
    <name evidence="6" type="ORF">G7Y89_g1727</name>
</gene>
<dbReference type="Gene3D" id="3.40.50.1820">
    <property type="entry name" value="alpha/beta hydrolase"/>
    <property type="match status" value="1"/>
</dbReference>
<keyword evidence="3" id="KW-0326">Glycosidase</keyword>